<reference evidence="6" key="1">
    <citation type="submission" date="2022-07" db="EMBL/GenBank/DDBJ databases">
        <title>Description and genome-wide analysis of Profundicola chukchiensis gen. nov., sp. nov., marine bacteria isolated from bottom sediments of the Chukchi Sea.</title>
        <authorList>
            <person name="Romanenko L."/>
            <person name="Otstavnykh N."/>
            <person name="Kurilenko V."/>
            <person name="Eremeev V."/>
            <person name="Velansky P."/>
            <person name="Mikhailov V."/>
            <person name="Isaeva M."/>
        </authorList>
    </citation>
    <scope>NUCLEOTIDE SEQUENCE</scope>
    <source>
        <strain evidence="6">KMM 9713</strain>
    </source>
</reference>
<dbReference type="NCBIfam" id="TIGR00945">
    <property type="entry name" value="tatC"/>
    <property type="match status" value="1"/>
</dbReference>
<dbReference type="AlphaFoldDB" id="A0A9X4MZ46"/>
<sequence length="278" mass="31615">MQNKQQNRDEMPFLDHISELRKHLIRAIIGVAVAMGLVGIFWKVIEGFIMAPLSSDFITFRYFNKMGSLIGFDDMFNKDFNITLKNLEFGGQFTAMIGVLLVSGIIVSLPYIVFELFQFLKPGLTPKEKKYSNATMLFTVMFFLLGVSFSYFMVIPLSVNFMYYFTPFNAANEWTIMTYINMFLQTTLAMGVVFLLPIIVYFLARIGLVTPEFLTTYRKHAFIVILTIASIITPADLLSMFVAAIPLLLLYELSVLIVKWVDRSNKAKESGTSLPAKT</sequence>
<organism evidence="6 7">
    <name type="scientific">Profundicola chukchiensis</name>
    <dbReference type="NCBI Taxonomy" id="2961959"/>
    <lineage>
        <taxon>Bacteria</taxon>
        <taxon>Pseudomonadati</taxon>
        <taxon>Bacteroidota</taxon>
        <taxon>Flavobacteriia</taxon>
        <taxon>Flavobacteriales</taxon>
        <taxon>Weeksellaceae</taxon>
        <taxon>Profundicola</taxon>
    </lineage>
</organism>
<dbReference type="PANTHER" id="PTHR30371">
    <property type="entry name" value="SEC-INDEPENDENT PROTEIN TRANSLOCASE PROTEIN TATC"/>
    <property type="match status" value="1"/>
</dbReference>
<comment type="function">
    <text evidence="5">Part of the twin-arginine translocation (Tat) system that transports large folded proteins containing a characteristic twin-arginine motif in their signal peptide across membranes.</text>
</comment>
<evidence type="ECO:0000256" key="5">
    <source>
        <dbReference type="HAMAP-Rule" id="MF_00902"/>
    </source>
</evidence>
<feature type="transmembrane region" description="Helical" evidence="5">
    <location>
        <begin position="24"/>
        <end position="45"/>
    </location>
</feature>
<evidence type="ECO:0000256" key="4">
    <source>
        <dbReference type="ARBA" id="ARBA00023136"/>
    </source>
</evidence>
<dbReference type="GO" id="GO:0033281">
    <property type="term" value="C:TAT protein transport complex"/>
    <property type="evidence" value="ECO:0007669"/>
    <property type="project" value="UniProtKB-UniRule"/>
</dbReference>
<dbReference type="InterPro" id="IPR002033">
    <property type="entry name" value="TatC"/>
</dbReference>
<evidence type="ECO:0000313" key="6">
    <source>
        <dbReference type="EMBL" id="MDG4946863.1"/>
    </source>
</evidence>
<keyword evidence="2 5" id="KW-0812">Transmembrane</keyword>
<comment type="similarity">
    <text evidence="5">Belongs to the TatC family.</text>
</comment>
<comment type="subunit">
    <text evidence="5">Forms a complex with TatA.</text>
</comment>
<evidence type="ECO:0000256" key="2">
    <source>
        <dbReference type="ARBA" id="ARBA00022692"/>
    </source>
</evidence>
<dbReference type="GO" id="GO:0065002">
    <property type="term" value="P:intracellular protein transmembrane transport"/>
    <property type="evidence" value="ECO:0007669"/>
    <property type="project" value="TreeGrafter"/>
</dbReference>
<proteinExistence type="inferred from homology"/>
<protein>
    <recommendedName>
        <fullName evidence="5">Sec-independent protein translocase protein TatC</fullName>
    </recommendedName>
</protein>
<keyword evidence="4 5" id="KW-0472">Membrane</keyword>
<keyword evidence="5" id="KW-0813">Transport</keyword>
<feature type="transmembrane region" description="Helical" evidence="5">
    <location>
        <begin position="93"/>
        <end position="114"/>
    </location>
</feature>
<gene>
    <name evidence="5 6" type="primary">tatC</name>
    <name evidence="6" type="ORF">NMK71_10585</name>
</gene>
<feature type="transmembrane region" description="Helical" evidence="5">
    <location>
        <begin position="179"/>
        <end position="204"/>
    </location>
</feature>
<feature type="transmembrane region" description="Helical" evidence="5">
    <location>
        <begin position="135"/>
        <end position="159"/>
    </location>
</feature>
<dbReference type="Proteomes" id="UP001152599">
    <property type="component" value="Unassembled WGS sequence"/>
</dbReference>
<keyword evidence="7" id="KW-1185">Reference proteome</keyword>
<evidence type="ECO:0000313" key="7">
    <source>
        <dbReference type="Proteomes" id="UP001152599"/>
    </source>
</evidence>
<dbReference type="PANTHER" id="PTHR30371:SF0">
    <property type="entry name" value="SEC-INDEPENDENT PROTEIN TRANSLOCASE PROTEIN TATC, CHLOROPLASTIC-RELATED"/>
    <property type="match status" value="1"/>
</dbReference>
<keyword evidence="5" id="KW-1003">Cell membrane</keyword>
<dbReference type="GO" id="GO:0043953">
    <property type="term" value="P:protein transport by the Tat complex"/>
    <property type="evidence" value="ECO:0007669"/>
    <property type="project" value="UniProtKB-UniRule"/>
</dbReference>
<keyword evidence="3 5" id="KW-1133">Transmembrane helix</keyword>
<evidence type="ECO:0000256" key="1">
    <source>
        <dbReference type="ARBA" id="ARBA00004141"/>
    </source>
</evidence>
<dbReference type="PRINTS" id="PR01840">
    <property type="entry name" value="TATCFAMILY"/>
</dbReference>
<evidence type="ECO:0000256" key="3">
    <source>
        <dbReference type="ARBA" id="ARBA00022989"/>
    </source>
</evidence>
<comment type="caution">
    <text evidence="6">The sequence shown here is derived from an EMBL/GenBank/DDBJ whole genome shotgun (WGS) entry which is preliminary data.</text>
</comment>
<dbReference type="EMBL" id="JANCMU010000007">
    <property type="protein sequence ID" value="MDG4946863.1"/>
    <property type="molecule type" value="Genomic_DNA"/>
</dbReference>
<keyword evidence="5" id="KW-0811">Translocation</keyword>
<dbReference type="GO" id="GO:0009977">
    <property type="term" value="F:proton motive force dependent protein transmembrane transporter activity"/>
    <property type="evidence" value="ECO:0007669"/>
    <property type="project" value="TreeGrafter"/>
</dbReference>
<dbReference type="Pfam" id="PF00902">
    <property type="entry name" value="TatC"/>
    <property type="match status" value="1"/>
</dbReference>
<accession>A0A9X4MZ46</accession>
<comment type="caution">
    <text evidence="5">Lacks conserved residue(s) required for the propagation of feature annotation.</text>
</comment>
<comment type="subcellular location">
    <subcellularLocation>
        <location evidence="5">Cell membrane</location>
        <topology evidence="5">Multi-pass membrane protein</topology>
    </subcellularLocation>
    <subcellularLocation>
        <location evidence="1">Membrane</location>
        <topology evidence="1">Multi-pass membrane protein</topology>
    </subcellularLocation>
</comment>
<dbReference type="HAMAP" id="MF_00902">
    <property type="entry name" value="TatC"/>
    <property type="match status" value="1"/>
</dbReference>
<name>A0A9X4MZ46_9FLAO</name>
<keyword evidence="5" id="KW-0653">Protein transport</keyword>